<gene>
    <name evidence="4" type="ORF">Fmac_003510</name>
</gene>
<evidence type="ECO:0000256" key="2">
    <source>
        <dbReference type="SAM" id="MobiDB-lite"/>
    </source>
</evidence>
<organism evidence="4 5">
    <name type="scientific">Flemingia macrophylla</name>
    <dbReference type="NCBI Taxonomy" id="520843"/>
    <lineage>
        <taxon>Eukaryota</taxon>
        <taxon>Viridiplantae</taxon>
        <taxon>Streptophyta</taxon>
        <taxon>Embryophyta</taxon>
        <taxon>Tracheophyta</taxon>
        <taxon>Spermatophyta</taxon>
        <taxon>Magnoliopsida</taxon>
        <taxon>eudicotyledons</taxon>
        <taxon>Gunneridae</taxon>
        <taxon>Pentapetalae</taxon>
        <taxon>rosids</taxon>
        <taxon>fabids</taxon>
        <taxon>Fabales</taxon>
        <taxon>Fabaceae</taxon>
        <taxon>Papilionoideae</taxon>
        <taxon>50 kb inversion clade</taxon>
        <taxon>NPAAA clade</taxon>
        <taxon>indigoferoid/millettioid clade</taxon>
        <taxon>Phaseoleae</taxon>
        <taxon>Flemingia</taxon>
    </lineage>
</organism>
<dbReference type="Pfam" id="PF11250">
    <property type="entry name" value="FAF"/>
    <property type="match status" value="1"/>
</dbReference>
<evidence type="ECO:0000256" key="1">
    <source>
        <dbReference type="ARBA" id="ARBA00008690"/>
    </source>
</evidence>
<evidence type="ECO:0000313" key="4">
    <source>
        <dbReference type="EMBL" id="KAL2349510.1"/>
    </source>
</evidence>
<dbReference type="PANTHER" id="PTHR33155:SF4">
    <property type="entry name" value="PROTEIN FANTASTIC FOUR 3"/>
    <property type="match status" value="1"/>
</dbReference>
<keyword evidence="5" id="KW-1185">Reference proteome</keyword>
<comment type="similarity">
    <text evidence="1">Belongs to the fantastic four family.</text>
</comment>
<sequence length="251" mass="29000">MAATLCHGLQSPYLESRMQYRHMLLPFEPNSKSTGWSSIQALSSVEKESTISRYEVKQSLVRLSAKSLELCTENLGNETGSDVMTESDVEFLSSCSWEGRSCRKEEKKKVREARHFPPPLTTIRGSHSIQMKPHREGGRLVLQLTKTKLNLPSSFHAQRTPGRLRLCFSNNIHHDHVQRDVKHQHVDAENDEHPHDAENYEHPHDAENYEHQHQHQYTSWSVSRRSRCNETDHENKDLLLNWGEPFCVAIS</sequence>
<dbReference type="InterPro" id="IPR021410">
    <property type="entry name" value="FAF"/>
</dbReference>
<dbReference type="AlphaFoldDB" id="A0ABD1NMZ7"/>
<evidence type="ECO:0000259" key="3">
    <source>
        <dbReference type="Pfam" id="PF11250"/>
    </source>
</evidence>
<dbReference type="PANTHER" id="PTHR33155">
    <property type="entry name" value="FANTASTIC FOUR-LIKE PROTEIN (DUF3049)"/>
    <property type="match status" value="1"/>
</dbReference>
<dbReference type="Proteomes" id="UP001603857">
    <property type="component" value="Unassembled WGS sequence"/>
</dbReference>
<evidence type="ECO:0000313" key="5">
    <source>
        <dbReference type="Proteomes" id="UP001603857"/>
    </source>
</evidence>
<comment type="caution">
    <text evidence="4">The sequence shown here is derived from an EMBL/GenBank/DDBJ whole genome shotgun (WGS) entry which is preliminary data.</text>
</comment>
<protein>
    <recommendedName>
        <fullName evidence="3">FAF domain-containing protein</fullName>
    </recommendedName>
</protein>
<dbReference type="EMBL" id="JBGMDY010000001">
    <property type="protein sequence ID" value="KAL2349510.1"/>
    <property type="molecule type" value="Genomic_DNA"/>
</dbReference>
<reference evidence="4 5" key="1">
    <citation type="submission" date="2024-08" db="EMBL/GenBank/DDBJ databases">
        <title>Insights into the chromosomal genome structure of Flemingia macrophylla.</title>
        <authorList>
            <person name="Ding Y."/>
            <person name="Zhao Y."/>
            <person name="Bi W."/>
            <person name="Wu M."/>
            <person name="Zhao G."/>
            <person name="Gong Y."/>
            <person name="Li W."/>
            <person name="Zhang P."/>
        </authorList>
    </citation>
    <scope>NUCLEOTIDE SEQUENCE [LARGE SCALE GENOMIC DNA]</scope>
    <source>
        <strain evidence="4">DYQJB</strain>
        <tissue evidence="4">Leaf</tissue>
    </source>
</reference>
<feature type="region of interest" description="Disordered" evidence="2">
    <location>
        <begin position="182"/>
        <end position="202"/>
    </location>
</feature>
<proteinExistence type="inferred from homology"/>
<feature type="domain" description="FAF" evidence="3">
    <location>
        <begin position="116"/>
        <end position="168"/>
    </location>
</feature>
<accession>A0ABD1NMZ7</accession>
<name>A0ABD1NMZ7_9FABA</name>
<dbReference type="InterPro" id="IPR046431">
    <property type="entry name" value="FAF_dom"/>
</dbReference>